<dbReference type="InterPro" id="IPR000626">
    <property type="entry name" value="Ubiquitin-like_dom"/>
</dbReference>
<dbReference type="InterPro" id="IPR050158">
    <property type="entry name" value="Ubiquitin_ubiquitin-like"/>
</dbReference>
<dbReference type="AlphaFoldDB" id="A0AAX6MM77"/>
<comment type="caution">
    <text evidence="2">The sequence shown here is derived from an EMBL/GenBank/DDBJ whole genome shotgun (WGS) entry which is preliminary data.</text>
</comment>
<dbReference type="PRINTS" id="PR00348">
    <property type="entry name" value="UBIQUITIN"/>
</dbReference>
<evidence type="ECO:0000313" key="2">
    <source>
        <dbReference type="EMBL" id="KAK6953553.1"/>
    </source>
</evidence>
<reference evidence="2 3" key="1">
    <citation type="journal article" date="2024" name="Front Chem Biol">
        <title>Unveiling the potential of Daldinia eschscholtzii MFLUCC 19-0629 through bioactivity and bioinformatics studies for enhanced sustainable agriculture production.</title>
        <authorList>
            <person name="Brooks S."/>
            <person name="Weaver J.A."/>
            <person name="Klomchit A."/>
            <person name="Alharthi S.A."/>
            <person name="Onlamun T."/>
            <person name="Nurani R."/>
            <person name="Vong T.K."/>
            <person name="Alberti F."/>
            <person name="Greco C."/>
        </authorList>
    </citation>
    <scope>NUCLEOTIDE SEQUENCE [LARGE SCALE GENOMIC DNA]</scope>
    <source>
        <strain evidence="2">MFLUCC 19-0629</strain>
    </source>
</reference>
<keyword evidence="3" id="KW-1185">Reference proteome</keyword>
<feature type="domain" description="Ubiquitin-like" evidence="1">
    <location>
        <begin position="208"/>
        <end position="283"/>
    </location>
</feature>
<evidence type="ECO:0000313" key="3">
    <source>
        <dbReference type="Proteomes" id="UP001369815"/>
    </source>
</evidence>
<dbReference type="Proteomes" id="UP001369815">
    <property type="component" value="Unassembled WGS sequence"/>
</dbReference>
<dbReference type="Pfam" id="PF00240">
    <property type="entry name" value="ubiquitin"/>
    <property type="match status" value="1"/>
</dbReference>
<dbReference type="InterPro" id="IPR029071">
    <property type="entry name" value="Ubiquitin-like_domsf"/>
</dbReference>
<proteinExistence type="predicted"/>
<dbReference type="InterPro" id="IPR019956">
    <property type="entry name" value="Ubiquitin_dom"/>
</dbReference>
<evidence type="ECO:0000259" key="1">
    <source>
        <dbReference type="PROSITE" id="PS50053"/>
    </source>
</evidence>
<dbReference type="SMART" id="SM00213">
    <property type="entry name" value="UBQ"/>
    <property type="match status" value="1"/>
</dbReference>
<protein>
    <recommendedName>
        <fullName evidence="1">Ubiquitin-like domain-containing protein</fullName>
    </recommendedName>
</protein>
<gene>
    <name evidence="2" type="ORF">Daesc_005858</name>
</gene>
<accession>A0AAX6MM77</accession>
<dbReference type="SUPFAM" id="SSF54236">
    <property type="entry name" value="Ubiquitin-like"/>
    <property type="match status" value="1"/>
</dbReference>
<organism evidence="2 3">
    <name type="scientific">Daldinia eschscholtzii</name>
    <dbReference type="NCBI Taxonomy" id="292717"/>
    <lineage>
        <taxon>Eukaryota</taxon>
        <taxon>Fungi</taxon>
        <taxon>Dikarya</taxon>
        <taxon>Ascomycota</taxon>
        <taxon>Pezizomycotina</taxon>
        <taxon>Sordariomycetes</taxon>
        <taxon>Xylariomycetidae</taxon>
        <taxon>Xylariales</taxon>
        <taxon>Hypoxylaceae</taxon>
        <taxon>Daldinia</taxon>
    </lineage>
</organism>
<sequence length="460" mass="50699">MIILNGTYSCGLENNGIENNGIGVKFVPDADSPSCPQSLSITFHRTIRVPDNRNTSKLPPDLGTYPLFTVRDYANKLPSDIVAKGGVFLSMYQREAMWIDFRADWPFMIKIYAGGVNAVSGEHAAEDNHTKERRSVFRRFGRRLFLQDYVVAPQQLWLDGIATSPGIVRQFVAMPVGQGYSVEAQLTGEETIGGLQFEITPSAPGNGVDLLVQMGLDKLVPIKCPPPYTISAVKNAIYDVEGTPPDEQDLYFDWKDCENHKKLAEYGIKPGSMVHMRARLRGGGVNPHGTRMRFRSMGVAAGGKIKQSIKEDDQDPSCWLEDMTMTIPVQILNGAGFRSVMGKDPPPSPVSAETYAAEGLPFFDLPEEPSDVFGYFEAVRSVNEIDRSRGIATASEASIHPPVIRLGQRGTQITIPNRHILQVRDPNALIDPAGPLRPFRTVSDLEDELMRDVPGSDLLP</sequence>
<dbReference type="Gene3D" id="3.10.20.90">
    <property type="entry name" value="Phosphatidylinositol 3-kinase Catalytic Subunit, Chain A, domain 1"/>
    <property type="match status" value="1"/>
</dbReference>
<dbReference type="PANTHER" id="PTHR10666">
    <property type="entry name" value="UBIQUITIN"/>
    <property type="match status" value="1"/>
</dbReference>
<dbReference type="PROSITE" id="PS50053">
    <property type="entry name" value="UBIQUITIN_2"/>
    <property type="match status" value="1"/>
</dbReference>
<name>A0AAX6MM77_9PEZI</name>
<dbReference type="EMBL" id="JBANMG010000005">
    <property type="protein sequence ID" value="KAK6953553.1"/>
    <property type="molecule type" value="Genomic_DNA"/>
</dbReference>
<dbReference type="CDD" id="cd17039">
    <property type="entry name" value="Ubl_ubiquitin_like"/>
    <property type="match status" value="1"/>
</dbReference>